<dbReference type="Gene3D" id="1.20.1580.10">
    <property type="entry name" value="ABC transporter ATPase like domain"/>
    <property type="match status" value="3"/>
</dbReference>
<keyword evidence="10" id="KW-0067">ATP-binding</keyword>
<evidence type="ECO:0000256" key="3">
    <source>
        <dbReference type="ARBA" id="ARBA00022723"/>
    </source>
</evidence>
<evidence type="ECO:0000259" key="17">
    <source>
        <dbReference type="PROSITE" id="PS50893"/>
    </source>
</evidence>
<keyword evidence="8" id="KW-0863">Zinc-finger</keyword>
<name>A0A2Z6I7E9_9BURK</name>
<gene>
    <name evidence="18" type="primary">uvrA</name>
    <name evidence="18" type="ORF">SUTMEG_00630</name>
</gene>
<dbReference type="SUPFAM" id="SSF52540">
    <property type="entry name" value="P-loop containing nucleoside triphosphate hydrolases"/>
    <property type="match status" value="2"/>
</dbReference>
<comment type="similarity">
    <text evidence="14">Belongs to the ABC transporter superfamily. UvrA family.</text>
</comment>
<evidence type="ECO:0000256" key="14">
    <source>
        <dbReference type="ARBA" id="ARBA00038000"/>
    </source>
</evidence>
<protein>
    <recommendedName>
        <fullName evidence="15">UvrABC system protein A</fullName>
    </recommendedName>
    <alternativeName>
        <fullName evidence="16">Excinuclease ABC subunit A</fullName>
    </alternativeName>
</protein>
<evidence type="ECO:0000313" key="19">
    <source>
        <dbReference type="Proteomes" id="UP000271003"/>
    </source>
</evidence>
<evidence type="ECO:0000256" key="7">
    <source>
        <dbReference type="ARBA" id="ARBA00022769"/>
    </source>
</evidence>
<dbReference type="RefSeq" id="WP_120175841.1">
    <property type="nucleotide sequence ID" value="NZ_AP018786.1"/>
</dbReference>
<dbReference type="GO" id="GO:0004518">
    <property type="term" value="F:nuclease activity"/>
    <property type="evidence" value="ECO:0007669"/>
    <property type="project" value="UniProtKB-KW"/>
</dbReference>
<dbReference type="Proteomes" id="UP000271003">
    <property type="component" value="Chromosome"/>
</dbReference>
<dbReference type="Gene3D" id="3.30.190.20">
    <property type="match status" value="1"/>
</dbReference>
<dbReference type="OrthoDB" id="9809851at2"/>
<dbReference type="Gene3D" id="1.10.8.280">
    <property type="entry name" value="ABC transporter ATPase domain-like"/>
    <property type="match status" value="1"/>
</dbReference>
<evidence type="ECO:0000256" key="2">
    <source>
        <dbReference type="ARBA" id="ARBA00022490"/>
    </source>
</evidence>
<dbReference type="InterPro" id="IPR004602">
    <property type="entry name" value="UvrA"/>
</dbReference>
<keyword evidence="11" id="KW-0267">Excision nuclease</keyword>
<evidence type="ECO:0000256" key="5">
    <source>
        <dbReference type="ARBA" id="ARBA00022741"/>
    </source>
</evidence>
<dbReference type="NCBIfam" id="NF001503">
    <property type="entry name" value="PRK00349.1"/>
    <property type="match status" value="1"/>
</dbReference>
<dbReference type="PROSITE" id="PS50893">
    <property type="entry name" value="ABC_TRANSPORTER_2"/>
    <property type="match status" value="1"/>
</dbReference>
<dbReference type="GO" id="GO:0003677">
    <property type="term" value="F:DNA binding"/>
    <property type="evidence" value="ECO:0007669"/>
    <property type="project" value="UniProtKB-KW"/>
</dbReference>
<dbReference type="InterPro" id="IPR041552">
    <property type="entry name" value="UvrA_DNA-bd"/>
</dbReference>
<keyword evidence="19" id="KW-1185">Reference proteome</keyword>
<dbReference type="Pfam" id="PF17760">
    <property type="entry name" value="UvrA_inter"/>
    <property type="match status" value="1"/>
</dbReference>
<dbReference type="Gene3D" id="3.40.50.300">
    <property type="entry name" value="P-loop containing nucleotide triphosphate hydrolases"/>
    <property type="match status" value="3"/>
</dbReference>
<dbReference type="KEGG" id="sutt:SUTMEG_00630"/>
<comment type="subcellular location">
    <subcellularLocation>
        <location evidence="1">Cytoplasm</location>
    </subcellularLocation>
</comment>
<keyword evidence="2" id="KW-0963">Cytoplasm</keyword>
<evidence type="ECO:0000256" key="1">
    <source>
        <dbReference type="ARBA" id="ARBA00004496"/>
    </source>
</evidence>
<dbReference type="AlphaFoldDB" id="A0A2Z6I7E9"/>
<dbReference type="InterPro" id="IPR017871">
    <property type="entry name" value="ABC_transporter-like_CS"/>
</dbReference>
<dbReference type="GO" id="GO:0009380">
    <property type="term" value="C:excinuclease repair complex"/>
    <property type="evidence" value="ECO:0007669"/>
    <property type="project" value="InterPro"/>
</dbReference>
<evidence type="ECO:0000256" key="13">
    <source>
        <dbReference type="ARBA" id="ARBA00023204"/>
    </source>
</evidence>
<dbReference type="GO" id="GO:0006289">
    <property type="term" value="P:nucleotide-excision repair"/>
    <property type="evidence" value="ECO:0007669"/>
    <property type="project" value="InterPro"/>
</dbReference>
<organism evidence="18 19">
    <name type="scientific">Sutterella megalosphaeroides</name>
    <dbReference type="NCBI Taxonomy" id="2494234"/>
    <lineage>
        <taxon>Bacteria</taxon>
        <taxon>Pseudomonadati</taxon>
        <taxon>Pseudomonadota</taxon>
        <taxon>Betaproteobacteria</taxon>
        <taxon>Burkholderiales</taxon>
        <taxon>Sutterellaceae</taxon>
        <taxon>Sutterella</taxon>
    </lineage>
</organism>
<keyword evidence="4" id="KW-0677">Repeat</keyword>
<dbReference type="InterPro" id="IPR041102">
    <property type="entry name" value="UvrA_inter"/>
</dbReference>
<accession>A0A2Z6I7E9</accession>
<dbReference type="PANTHER" id="PTHR43152:SF1">
    <property type="entry name" value="UVRA PROTEIN"/>
    <property type="match status" value="1"/>
</dbReference>
<dbReference type="CDD" id="cd03271">
    <property type="entry name" value="ABC_UvrA_II"/>
    <property type="match status" value="1"/>
</dbReference>
<keyword evidence="6" id="KW-0227">DNA damage</keyword>
<sequence>MVATKVGERAERDALETIRIRGARTHNLKNISLDLPRGRLVVITGVSGSGKSSLAFDTICAEGQRRYVESLSTYARQVMALLPRADVDEIEGLSPVISIEQKTTGSNPRSNVGTATEIVDYLRVLFARAGTPFCPVHGRALKADSVAGIVEATLGRPEGSKLMVLAPLPPGRNVREVVAEGLRAGFMRFRIDGVVETFDTLPEKLPETSDALEVVVDRLRLRADQRERLVESVETALELADGRVRIADMDSGETEDFSSRNACPSCDYTAGVLEPNLFSPNTPQGACPTCGGTGTVEAFDPDLVLVSDELSIAQGALEGWGREQEGNFERIAAAARALGVSVDVPWKTLSAGARQGILRGSPETLALDPPFHGVIGELERLRGDGDGPIARALERFRGPCACPECGGSGLGLTARNVRLGDTPDAKSLADLLTMPLAELSDYFQSLSLPESKRLVADRLLEAVRVRLEFLHNVGVGYLTLGRRIETLSGGEHQRIRLAGLLGSGLTGLLYVLDEPSIGLHPVDNARLIRTLEDLRDLGNTVLVVEHDEEIMRAADRIIDLGPGAGEAGGYVLAEGRAEELACNERSVTGRYLRRERTAPGPAPIDARAPDRARLELRGACGHNLKNATLRVPLGCFTVVSGPSGSGKSSLVNDTLLPALVARLQGGKRTPLPYAELLGAEELDKVVVVDQSPIGRTPRSNPATYTGLFGLIREVFAQTQTARERGYGPGRFSFNTKGGRCEACQGDGVVRVEMQFLPDVYVTCDICGGERYNRETLECRFKGRSIGDVLRMTVSEASELFQNHPQIERRLQALRDVGLGYVRLGQSAATLSGGEAQRVKLAAELARVETGRTLYVLDEPTTGLHFADVEELLGVLRRLTAQGNTVLVVEHNVDVMRAADWMVDLGPAGGEAGGRVVAEGTPAELARNPESVTGPWL</sequence>
<evidence type="ECO:0000256" key="10">
    <source>
        <dbReference type="ARBA" id="ARBA00022840"/>
    </source>
</evidence>
<dbReference type="PANTHER" id="PTHR43152">
    <property type="entry name" value="UVRABC SYSTEM PROTEIN A"/>
    <property type="match status" value="1"/>
</dbReference>
<keyword evidence="5" id="KW-0547">Nucleotide-binding</keyword>
<dbReference type="EMBL" id="AP018786">
    <property type="protein sequence ID" value="BBF22172.1"/>
    <property type="molecule type" value="Genomic_DNA"/>
</dbReference>
<keyword evidence="7" id="KW-0228">DNA excision</keyword>
<evidence type="ECO:0000256" key="9">
    <source>
        <dbReference type="ARBA" id="ARBA00022833"/>
    </source>
</evidence>
<reference evidence="18 19" key="1">
    <citation type="journal article" date="2018" name="Int. J. Syst. Evol. Microbiol.">
        <title>Mesosutterella multiformis gen. nov., sp. nov., a member of the family Sutterellaceae and Sutterella megalosphaeroides sp. nov., isolated from human faeces.</title>
        <authorList>
            <person name="Sakamoto M."/>
            <person name="Ikeyama N."/>
            <person name="Kunihiro T."/>
            <person name="Iino T."/>
            <person name="Yuki M."/>
            <person name="Ohkuma M."/>
        </authorList>
    </citation>
    <scope>NUCLEOTIDE SEQUENCE [LARGE SCALE GENOMIC DNA]</scope>
    <source>
        <strain evidence="18 19">6FBBBH3</strain>
    </source>
</reference>
<dbReference type="NCBIfam" id="TIGR00630">
    <property type="entry name" value="uvra"/>
    <property type="match status" value="1"/>
</dbReference>
<evidence type="ECO:0000256" key="12">
    <source>
        <dbReference type="ARBA" id="ARBA00023125"/>
    </source>
</evidence>
<dbReference type="GO" id="GO:0016887">
    <property type="term" value="F:ATP hydrolysis activity"/>
    <property type="evidence" value="ECO:0007669"/>
    <property type="project" value="InterPro"/>
</dbReference>
<dbReference type="InterPro" id="IPR027417">
    <property type="entry name" value="P-loop_NTPase"/>
</dbReference>
<evidence type="ECO:0000256" key="11">
    <source>
        <dbReference type="ARBA" id="ARBA00022881"/>
    </source>
</evidence>
<proteinExistence type="inferred from homology"/>
<dbReference type="Pfam" id="PF17755">
    <property type="entry name" value="UvrA_DNA-bind"/>
    <property type="match status" value="1"/>
</dbReference>
<dbReference type="GO" id="GO:0005737">
    <property type="term" value="C:cytoplasm"/>
    <property type="evidence" value="ECO:0007669"/>
    <property type="project" value="UniProtKB-SubCell"/>
</dbReference>
<evidence type="ECO:0000256" key="4">
    <source>
        <dbReference type="ARBA" id="ARBA00022737"/>
    </source>
</evidence>
<evidence type="ECO:0000256" key="16">
    <source>
        <dbReference type="ARBA" id="ARBA00042156"/>
    </source>
</evidence>
<feature type="domain" description="ABC transporter" evidence="17">
    <location>
        <begin position="606"/>
        <end position="931"/>
    </location>
</feature>
<dbReference type="GO" id="GO:0008270">
    <property type="term" value="F:zinc ion binding"/>
    <property type="evidence" value="ECO:0007669"/>
    <property type="project" value="UniProtKB-KW"/>
</dbReference>
<keyword evidence="13" id="KW-0234">DNA repair</keyword>
<keyword evidence="3" id="KW-0479">Metal-binding</keyword>
<keyword evidence="9" id="KW-0862">Zinc</keyword>
<evidence type="ECO:0000256" key="6">
    <source>
        <dbReference type="ARBA" id="ARBA00022763"/>
    </source>
</evidence>
<dbReference type="InterPro" id="IPR003439">
    <property type="entry name" value="ABC_transporter-like_ATP-bd"/>
</dbReference>
<evidence type="ECO:0000256" key="15">
    <source>
        <dbReference type="ARBA" id="ARBA00039316"/>
    </source>
</evidence>
<dbReference type="FunFam" id="1.20.1580.10:FF:000002">
    <property type="entry name" value="UvrABC system protein A"/>
    <property type="match status" value="1"/>
</dbReference>
<dbReference type="PROSITE" id="PS00211">
    <property type="entry name" value="ABC_TRANSPORTER_1"/>
    <property type="match status" value="1"/>
</dbReference>
<dbReference type="GO" id="GO:0005524">
    <property type="term" value="F:ATP binding"/>
    <property type="evidence" value="ECO:0007669"/>
    <property type="project" value="UniProtKB-KW"/>
</dbReference>
<keyword evidence="12" id="KW-0238">DNA-binding</keyword>
<evidence type="ECO:0000256" key="8">
    <source>
        <dbReference type="ARBA" id="ARBA00022771"/>
    </source>
</evidence>
<evidence type="ECO:0000313" key="18">
    <source>
        <dbReference type="EMBL" id="BBF22172.1"/>
    </source>
</evidence>